<dbReference type="SUPFAM" id="SSF56219">
    <property type="entry name" value="DNase I-like"/>
    <property type="match status" value="1"/>
</dbReference>
<dbReference type="InterPro" id="IPR036691">
    <property type="entry name" value="Endo/exonu/phosph_ase_sf"/>
</dbReference>
<protein>
    <recommendedName>
        <fullName evidence="2">Endonuclease/exonuclease/phosphatase domain-containing protein</fullName>
    </recommendedName>
</protein>
<evidence type="ECO:0000313" key="1">
    <source>
        <dbReference type="EMBL" id="SBR07730.1"/>
    </source>
</evidence>
<dbReference type="AlphaFoldDB" id="A0A1A8JCY3"/>
<name>A0A1A8JCY3_NOTKU</name>
<evidence type="ECO:0008006" key="2">
    <source>
        <dbReference type="Google" id="ProtNLM"/>
    </source>
</evidence>
<reference evidence="1" key="1">
    <citation type="submission" date="2016-05" db="EMBL/GenBank/DDBJ databases">
        <authorList>
            <person name="Lavstsen T."/>
            <person name="Jespersen J.S."/>
        </authorList>
    </citation>
    <scope>NUCLEOTIDE SEQUENCE</scope>
    <source>
        <tissue evidence="1">Brain</tissue>
    </source>
</reference>
<dbReference type="EMBL" id="HAED01021074">
    <property type="protein sequence ID" value="SBR07730.1"/>
    <property type="molecule type" value="Transcribed_RNA"/>
</dbReference>
<organism evidence="1">
    <name type="scientific">Nothobranchius kuhntae</name>
    <name type="common">Beira killifish</name>
    <dbReference type="NCBI Taxonomy" id="321403"/>
    <lineage>
        <taxon>Eukaryota</taxon>
        <taxon>Metazoa</taxon>
        <taxon>Chordata</taxon>
        <taxon>Craniata</taxon>
        <taxon>Vertebrata</taxon>
        <taxon>Euteleostomi</taxon>
        <taxon>Actinopterygii</taxon>
        <taxon>Neopterygii</taxon>
        <taxon>Teleostei</taxon>
        <taxon>Neoteleostei</taxon>
        <taxon>Acanthomorphata</taxon>
        <taxon>Ovalentaria</taxon>
        <taxon>Atherinomorphae</taxon>
        <taxon>Cyprinodontiformes</taxon>
        <taxon>Nothobranchiidae</taxon>
        <taxon>Nothobranchius</taxon>
    </lineage>
</organism>
<feature type="non-terminal residue" evidence="1">
    <location>
        <position position="1"/>
    </location>
</feature>
<reference evidence="1" key="2">
    <citation type="submission" date="2016-06" db="EMBL/GenBank/DDBJ databases">
        <title>The genome of a short-lived fish provides insights into sex chromosome evolution and the genetic control of aging.</title>
        <authorList>
            <person name="Reichwald K."/>
            <person name="Felder M."/>
            <person name="Petzold A."/>
            <person name="Koch P."/>
            <person name="Groth M."/>
            <person name="Platzer M."/>
        </authorList>
    </citation>
    <scope>NUCLEOTIDE SEQUENCE</scope>
    <source>
        <tissue evidence="1">Brain</tissue>
    </source>
</reference>
<accession>A0A1A8JCY3</accession>
<gene>
    <name evidence="1" type="primary">Nfu_g_1_015688</name>
</gene>
<sequence>IDPALDRSNPRTLTQSSMSKSISEFMFQNGFVDPWRFSNPTTRAYSFFSRVHQSFSRIDYFFVDGSLIPKVLSSTYHPIVISNHAPLSVDIKLIAQSYFPHPGDLTLCCFRMGDLLPLSNPQLMNLWCLTTVILLRDHCFGNLFKHICMGK</sequence>
<dbReference type="Gene3D" id="3.60.10.10">
    <property type="entry name" value="Endonuclease/exonuclease/phosphatase"/>
    <property type="match status" value="1"/>
</dbReference>
<feature type="non-terminal residue" evidence="1">
    <location>
        <position position="151"/>
    </location>
</feature>
<proteinExistence type="predicted"/>